<dbReference type="RefSeq" id="WP_189005754.1">
    <property type="nucleotide sequence ID" value="NZ_BMPP01000004.1"/>
</dbReference>
<keyword evidence="6" id="KW-0378">Hydrolase</keyword>
<dbReference type="Proteomes" id="UP000647587">
    <property type="component" value="Unassembled WGS sequence"/>
</dbReference>
<evidence type="ECO:0000313" key="7">
    <source>
        <dbReference type="Proteomes" id="UP000647587"/>
    </source>
</evidence>
<feature type="transmembrane region" description="Helical" evidence="5">
    <location>
        <begin position="140"/>
        <end position="161"/>
    </location>
</feature>
<feature type="transmembrane region" description="Helical" evidence="5">
    <location>
        <begin position="85"/>
        <end position="104"/>
    </location>
</feature>
<keyword evidence="4 5" id="KW-0472">Membrane</keyword>
<proteinExistence type="predicted"/>
<keyword evidence="7" id="KW-1185">Reference proteome</keyword>
<evidence type="ECO:0000256" key="3">
    <source>
        <dbReference type="ARBA" id="ARBA00022989"/>
    </source>
</evidence>
<sequence>MIWLALTLLAFVLGSLLQGRLRSPLANPTLVATLLIAGALLIARHPYASYLREVEPLTFLLGPAVVALAVPMYRLSGLLARQWRALLAGGMCGTLSGMAVDTWLPRVLQLSPDAARSLSTAPVTSPVALQLAQFTHAPPALAATLAVLSGLVGALVLPPALTLLRVRHPLARGIAMGSVAHGIGTARAREESEETGAASSLGMGLAALSVTLVVAVLAESSGRGSP</sequence>
<keyword evidence="3 5" id="KW-1133">Transmembrane helix</keyword>
<feature type="transmembrane region" description="Helical" evidence="5">
    <location>
        <begin position="54"/>
        <end position="73"/>
    </location>
</feature>
<protein>
    <submittedName>
        <fullName evidence="6">Murein hydrolase transporter LrgB</fullName>
    </submittedName>
</protein>
<keyword evidence="2 5" id="KW-0812">Transmembrane</keyword>
<accession>A0ABQ2EQW3</accession>
<comment type="subcellular location">
    <subcellularLocation>
        <location evidence="1">Membrane</location>
        <topology evidence="1">Multi-pass membrane protein</topology>
    </subcellularLocation>
</comment>
<comment type="caution">
    <text evidence="6">The sequence shown here is derived from an EMBL/GenBank/DDBJ whole genome shotgun (WGS) entry which is preliminary data.</text>
</comment>
<dbReference type="GO" id="GO:0016787">
    <property type="term" value="F:hydrolase activity"/>
    <property type="evidence" value="ECO:0007669"/>
    <property type="project" value="UniProtKB-KW"/>
</dbReference>
<reference evidence="7" key="1">
    <citation type="journal article" date="2019" name="Int. J. Syst. Evol. Microbiol.">
        <title>The Global Catalogue of Microorganisms (GCM) 10K type strain sequencing project: providing services to taxonomists for standard genome sequencing and annotation.</title>
        <authorList>
            <consortium name="The Broad Institute Genomics Platform"/>
            <consortium name="The Broad Institute Genome Sequencing Center for Infectious Disease"/>
            <person name="Wu L."/>
            <person name="Ma J."/>
        </authorList>
    </citation>
    <scope>NUCLEOTIDE SEQUENCE [LARGE SCALE GENOMIC DNA]</scope>
    <source>
        <strain evidence="7">JCM 30331</strain>
    </source>
</reference>
<feature type="transmembrane region" description="Helical" evidence="5">
    <location>
        <begin position="197"/>
        <end position="218"/>
    </location>
</feature>
<dbReference type="InterPro" id="IPR007300">
    <property type="entry name" value="CidB/LrgB"/>
</dbReference>
<name>A0ABQ2EQW3_9DEIO</name>
<dbReference type="EMBL" id="BMPP01000004">
    <property type="protein sequence ID" value="GGK21403.1"/>
    <property type="molecule type" value="Genomic_DNA"/>
</dbReference>
<evidence type="ECO:0000256" key="4">
    <source>
        <dbReference type="ARBA" id="ARBA00023136"/>
    </source>
</evidence>
<evidence type="ECO:0000256" key="5">
    <source>
        <dbReference type="SAM" id="Phobius"/>
    </source>
</evidence>
<dbReference type="PANTHER" id="PTHR30249">
    <property type="entry name" value="PUTATIVE SEROTONIN TRANSPORTER"/>
    <property type="match status" value="1"/>
</dbReference>
<evidence type="ECO:0000313" key="6">
    <source>
        <dbReference type="EMBL" id="GGK21403.1"/>
    </source>
</evidence>
<evidence type="ECO:0000256" key="1">
    <source>
        <dbReference type="ARBA" id="ARBA00004141"/>
    </source>
</evidence>
<evidence type="ECO:0000256" key="2">
    <source>
        <dbReference type="ARBA" id="ARBA00022692"/>
    </source>
</evidence>
<dbReference type="PANTHER" id="PTHR30249:SF0">
    <property type="entry name" value="PLASTIDAL GLYCOLATE_GLYCERATE TRANSLOCATOR 1, CHLOROPLASTIC"/>
    <property type="match status" value="1"/>
</dbReference>
<organism evidence="6 7">
    <name type="scientific">Deinococcus malanensis</name>
    <dbReference type="NCBI Taxonomy" id="1706855"/>
    <lineage>
        <taxon>Bacteria</taxon>
        <taxon>Thermotogati</taxon>
        <taxon>Deinococcota</taxon>
        <taxon>Deinococci</taxon>
        <taxon>Deinococcales</taxon>
        <taxon>Deinococcaceae</taxon>
        <taxon>Deinococcus</taxon>
    </lineage>
</organism>
<dbReference type="Pfam" id="PF04172">
    <property type="entry name" value="LrgB"/>
    <property type="match status" value="1"/>
</dbReference>
<feature type="transmembrane region" description="Helical" evidence="5">
    <location>
        <begin position="29"/>
        <end position="47"/>
    </location>
</feature>
<gene>
    <name evidence="6" type="ORF">GCM10008955_13550</name>
</gene>